<reference evidence="10 11" key="1">
    <citation type="journal article" date="2018" name="Mol. Biol. Evol.">
        <title>Analysis of the draft genome of the red seaweed Gracilariopsis chorda provides insights into genome size evolution in Rhodophyta.</title>
        <authorList>
            <person name="Lee J."/>
            <person name="Yang E.C."/>
            <person name="Graf L."/>
            <person name="Yang J.H."/>
            <person name="Qiu H."/>
            <person name="Zel Zion U."/>
            <person name="Chan C.X."/>
            <person name="Stephens T.G."/>
            <person name="Weber A.P.M."/>
            <person name="Boo G.H."/>
            <person name="Boo S.M."/>
            <person name="Kim K.M."/>
            <person name="Shin Y."/>
            <person name="Jung M."/>
            <person name="Lee S.J."/>
            <person name="Yim H.S."/>
            <person name="Lee J.H."/>
            <person name="Bhattacharya D."/>
            <person name="Yoon H.S."/>
        </authorList>
    </citation>
    <scope>NUCLEOTIDE SEQUENCE [LARGE SCALE GENOMIC DNA]</scope>
    <source>
        <strain evidence="10 11">SKKU-2015</strain>
        <tissue evidence="10">Whole body</tissue>
    </source>
</reference>
<accession>A0A2V3IGC8</accession>
<dbReference type="GO" id="GO:0001164">
    <property type="term" value="F:RNA polymerase I core promoter sequence-specific DNA binding"/>
    <property type="evidence" value="ECO:0007669"/>
    <property type="project" value="InterPro"/>
</dbReference>
<comment type="similarity">
    <text evidence="2">Belongs to the RRN7/TAF1B family.</text>
</comment>
<keyword evidence="9" id="KW-0539">Nucleus</keyword>
<dbReference type="OrthoDB" id="10267164at2759"/>
<comment type="caution">
    <text evidence="10">The sequence shown here is derived from an EMBL/GenBank/DDBJ whole genome shotgun (WGS) entry which is preliminary data.</text>
</comment>
<keyword evidence="11" id="KW-1185">Reference proteome</keyword>
<sequence>MQCPSCYGNRLSPTGDGALVCDDCGEQIAGFQEEEVDFALSGTAVTNRASQSSQARATRKSLEARHFNTENVLCKKPTDEILLCEGVFILAKAIATALIRLRYSSDRIMVPLFEVITCWVRRRHAGAHRYGTSHKGFQQYHVLSLICLASLYIRAPMLPRDLCRLVATRQVPYFAVLGTVFPAEFHKTAAIRKAFTPTKFPVAKHVIRVANELASDKHAWPPLRKFFQTNSPIWCESTVMNLWGSKRTLIPTWFPVAHLHISILRLSRLLGLPDDFGARVLRFMELRLIAVKMARVLNGEQGGPWDDSRLDSYHVNHIPNYLYLTRPFSKVIRAERDLYGFPTDQSLQVDFINTMRICYCRRKLRPNVKKEELSNKEETFRQEWEQCKTAMLRWLNVGSVEDIDNVGWTALSPEVISTMKGRQIRAFAKLVDEIHLEKGEDEPELWGRLVNAFKEIGESGSDDEMAFEMSEQYGAVVERECMYDLNRIEDGMNARVEREVADMIEERELLDSLDLRTEQGEPVERGPIRQWDKYHPANQRSIRNRKGLYRKLVSKYDYVWEPQGMGLAWTIMFRFFSGSNVVLEGMKATQNEDVYVDQMRKACDRTLGVVIRYILGLKGGGGEMKGEVKRECAGEKTVGSD</sequence>
<dbReference type="GO" id="GO:0070860">
    <property type="term" value="C:RNA polymerase I core factor complex"/>
    <property type="evidence" value="ECO:0007669"/>
    <property type="project" value="InterPro"/>
</dbReference>
<evidence type="ECO:0000256" key="8">
    <source>
        <dbReference type="ARBA" id="ARBA00023163"/>
    </source>
</evidence>
<name>A0A2V3IGC8_9FLOR</name>
<evidence type="ECO:0000256" key="3">
    <source>
        <dbReference type="ARBA" id="ARBA00022723"/>
    </source>
</evidence>
<keyword evidence="8" id="KW-0804">Transcription</keyword>
<evidence type="ECO:0000256" key="6">
    <source>
        <dbReference type="ARBA" id="ARBA00023015"/>
    </source>
</evidence>
<evidence type="ECO:0000313" key="11">
    <source>
        <dbReference type="Proteomes" id="UP000247409"/>
    </source>
</evidence>
<evidence type="ECO:0000256" key="5">
    <source>
        <dbReference type="ARBA" id="ARBA00022833"/>
    </source>
</evidence>
<evidence type="ECO:0000256" key="2">
    <source>
        <dbReference type="ARBA" id="ARBA00006899"/>
    </source>
</evidence>
<keyword evidence="6" id="KW-0805">Transcription regulation</keyword>
<dbReference type="PANTHER" id="PTHR31576:SF2">
    <property type="entry name" value="TATA BOX-BINDING PROTEIN-ASSOCIATED FACTOR RNA POLYMERASE I SUBUNIT B"/>
    <property type="match status" value="1"/>
</dbReference>
<evidence type="ECO:0000256" key="7">
    <source>
        <dbReference type="ARBA" id="ARBA00023125"/>
    </source>
</evidence>
<evidence type="ECO:0000256" key="1">
    <source>
        <dbReference type="ARBA" id="ARBA00004604"/>
    </source>
</evidence>
<dbReference type="AlphaFoldDB" id="A0A2V3IGC8"/>
<protein>
    <submittedName>
        <fullName evidence="10">Uncharacterized protein</fullName>
    </submittedName>
</protein>
<keyword evidence="5" id="KW-0862">Zinc</keyword>
<comment type="subcellular location">
    <subcellularLocation>
        <location evidence="1">Nucleus</location>
        <location evidence="1">Nucleolus</location>
    </subcellularLocation>
</comment>
<evidence type="ECO:0000256" key="9">
    <source>
        <dbReference type="ARBA" id="ARBA00023242"/>
    </source>
</evidence>
<evidence type="ECO:0000256" key="4">
    <source>
        <dbReference type="ARBA" id="ARBA00022771"/>
    </source>
</evidence>
<dbReference type="PANTHER" id="PTHR31576">
    <property type="entry name" value="TATA BOX-BINDING PROTEIN-ASSOCIATED FACTOR RNA POLYMERASE I SUBUNIT B"/>
    <property type="match status" value="1"/>
</dbReference>
<keyword evidence="4" id="KW-0863">Zinc-finger</keyword>
<dbReference type="Proteomes" id="UP000247409">
    <property type="component" value="Unassembled WGS sequence"/>
</dbReference>
<keyword evidence="7" id="KW-0238">DNA-binding</keyword>
<evidence type="ECO:0000313" key="10">
    <source>
        <dbReference type="EMBL" id="PXF41131.1"/>
    </source>
</evidence>
<gene>
    <name evidence="10" type="ORF">BWQ96_09163</name>
</gene>
<proteinExistence type="inferred from homology"/>
<dbReference type="GO" id="GO:0042790">
    <property type="term" value="P:nucleolar large rRNA transcription by RNA polymerase I"/>
    <property type="evidence" value="ECO:0007669"/>
    <property type="project" value="TreeGrafter"/>
</dbReference>
<dbReference type="GO" id="GO:0008270">
    <property type="term" value="F:zinc ion binding"/>
    <property type="evidence" value="ECO:0007669"/>
    <property type="project" value="UniProtKB-KW"/>
</dbReference>
<dbReference type="EMBL" id="NBIV01000234">
    <property type="protein sequence ID" value="PXF41131.1"/>
    <property type="molecule type" value="Genomic_DNA"/>
</dbReference>
<organism evidence="10 11">
    <name type="scientific">Gracilariopsis chorda</name>
    <dbReference type="NCBI Taxonomy" id="448386"/>
    <lineage>
        <taxon>Eukaryota</taxon>
        <taxon>Rhodophyta</taxon>
        <taxon>Florideophyceae</taxon>
        <taxon>Rhodymeniophycidae</taxon>
        <taxon>Gracilariales</taxon>
        <taxon>Gracilariaceae</taxon>
        <taxon>Gracilariopsis</taxon>
    </lineage>
</organism>
<keyword evidence="3" id="KW-0479">Metal-binding</keyword>
<dbReference type="InterPro" id="IPR033599">
    <property type="entry name" value="TAF1B/Rrn7"/>
</dbReference>